<organism evidence="2 3">
    <name type="scientific">Prunus mume</name>
    <name type="common">Japanese apricot</name>
    <name type="synonym">Armeniaca mume</name>
    <dbReference type="NCBI Taxonomy" id="102107"/>
    <lineage>
        <taxon>Eukaryota</taxon>
        <taxon>Viridiplantae</taxon>
        <taxon>Streptophyta</taxon>
        <taxon>Embryophyta</taxon>
        <taxon>Tracheophyta</taxon>
        <taxon>Spermatophyta</taxon>
        <taxon>Magnoliopsida</taxon>
        <taxon>eudicotyledons</taxon>
        <taxon>Gunneridae</taxon>
        <taxon>Pentapetalae</taxon>
        <taxon>rosids</taxon>
        <taxon>fabids</taxon>
        <taxon>Rosales</taxon>
        <taxon>Rosaceae</taxon>
        <taxon>Amygdaloideae</taxon>
        <taxon>Amygdaleae</taxon>
        <taxon>Prunus</taxon>
    </lineage>
</organism>
<keyword evidence="2" id="KW-1185">Reference proteome</keyword>
<protein>
    <submittedName>
        <fullName evidence="3">Uncharacterized mitochondrial protein AtMg00810-like</fullName>
    </submittedName>
</protein>
<evidence type="ECO:0000313" key="2">
    <source>
        <dbReference type="Proteomes" id="UP000694861"/>
    </source>
</evidence>
<dbReference type="GeneID" id="107881096"/>
<evidence type="ECO:0000313" key="3">
    <source>
        <dbReference type="RefSeq" id="XP_016649656.1"/>
    </source>
</evidence>
<dbReference type="SUPFAM" id="SSF56672">
    <property type="entry name" value="DNA/RNA polymerases"/>
    <property type="match status" value="1"/>
</dbReference>
<dbReference type="RefSeq" id="XP_016649656.1">
    <property type="nucleotide sequence ID" value="XM_016794170.1"/>
</dbReference>
<reference evidence="3" key="2">
    <citation type="submission" date="2025-08" db="UniProtKB">
        <authorList>
            <consortium name="RefSeq"/>
        </authorList>
    </citation>
    <scope>IDENTIFICATION</scope>
</reference>
<dbReference type="InterPro" id="IPR043502">
    <property type="entry name" value="DNA/RNA_pol_sf"/>
</dbReference>
<proteinExistence type="predicted"/>
<dbReference type="InterPro" id="IPR013103">
    <property type="entry name" value="RVT_2"/>
</dbReference>
<dbReference type="Pfam" id="PF07727">
    <property type="entry name" value="RVT_2"/>
    <property type="match status" value="1"/>
</dbReference>
<name>A0ABM1LQH9_PRUMU</name>
<reference evidence="2" key="1">
    <citation type="journal article" date="2012" name="Nat. Commun.">
        <title>The genome of Prunus mume.</title>
        <authorList>
            <person name="Zhang Q."/>
            <person name="Chen W."/>
            <person name="Sun L."/>
            <person name="Zhao F."/>
            <person name="Huang B."/>
            <person name="Yang W."/>
            <person name="Tao Y."/>
            <person name="Wang J."/>
            <person name="Yuan Z."/>
            <person name="Fan G."/>
            <person name="Xing Z."/>
            <person name="Han C."/>
            <person name="Pan H."/>
            <person name="Zhong X."/>
            <person name="Shi W."/>
            <person name="Liang X."/>
            <person name="Du D."/>
            <person name="Sun F."/>
            <person name="Xu Z."/>
            <person name="Hao R."/>
            <person name="Lv T."/>
            <person name="Lv Y."/>
            <person name="Zheng Z."/>
            <person name="Sun M."/>
            <person name="Luo L."/>
            <person name="Cai M."/>
            <person name="Gao Y."/>
            <person name="Wang J."/>
            <person name="Yin Y."/>
            <person name="Xu X."/>
            <person name="Cheng T."/>
            <person name="Wang J."/>
        </authorList>
    </citation>
    <scope>NUCLEOTIDE SEQUENCE [LARGE SCALE GENOMIC DNA]</scope>
</reference>
<gene>
    <name evidence="3" type="primary">LOC107881096</name>
</gene>
<feature type="domain" description="Reverse transcriptase Ty1/copia-type" evidence="1">
    <location>
        <begin position="65"/>
        <end position="157"/>
    </location>
</feature>
<sequence>MLNPPVSHKLLYLLSGDKPCTVNSTPLSNRASGPWFLLLPHITLLGENGYSRWPIQQLNVKNTFLFGPLSKEDQSHNMILLVYVDNIILTGSSQSHLHAFIDMLGAEFDVKDLGKLHYSLGIVVTYHSDSVHLNPTKYALDILKRSNMQDCKPIFTLMASKGNLSRTNGTALPEPTVYRQLFGVL</sequence>
<evidence type="ECO:0000259" key="1">
    <source>
        <dbReference type="Pfam" id="PF07727"/>
    </source>
</evidence>
<dbReference type="Proteomes" id="UP000694861">
    <property type="component" value="Linkage group LG5"/>
</dbReference>
<accession>A0ABM1LQH9</accession>